<evidence type="ECO:0000256" key="2">
    <source>
        <dbReference type="PROSITE-ProRule" id="PRU00703"/>
    </source>
</evidence>
<dbReference type="Proteomes" id="UP000198902">
    <property type="component" value="Unassembled WGS sequence"/>
</dbReference>
<dbReference type="Gene3D" id="3.10.580.10">
    <property type="entry name" value="CBS-domain"/>
    <property type="match status" value="1"/>
</dbReference>
<dbReference type="OrthoDB" id="8919at2157"/>
<organism evidence="4 5">
    <name type="scientific">Haloferax massiliensis</name>
    <dbReference type="NCBI Taxonomy" id="1476858"/>
    <lineage>
        <taxon>Archaea</taxon>
        <taxon>Methanobacteriati</taxon>
        <taxon>Methanobacteriota</taxon>
        <taxon>Stenosarchaea group</taxon>
        <taxon>Halobacteria</taxon>
        <taxon>Halobacteriales</taxon>
        <taxon>Haloferacaceae</taxon>
        <taxon>Haloferax</taxon>
    </lineage>
</organism>
<dbReference type="PROSITE" id="PS51371">
    <property type="entry name" value="CBS"/>
    <property type="match status" value="2"/>
</dbReference>
<reference evidence="5" key="1">
    <citation type="submission" date="2015-03" db="EMBL/GenBank/DDBJ databases">
        <authorList>
            <person name="Urmite Genomes"/>
        </authorList>
    </citation>
    <scope>NUCLEOTIDE SEQUENCE [LARGE SCALE GENOMIC DNA]</scope>
    <source>
        <strain evidence="5">Arc-Hr</strain>
    </source>
</reference>
<sequence>MEDVFVARVMSTALHTVTPDTLVEDAAQLILDNNISSVVVVDEENRLKGILTTTDFVDIVAKSQPKAQTTVERYMTTDVITAGAQDSILAVAESMTEHGFHHMPVVDEEEGVIGMIATSDLAAYLSQTGKLARS</sequence>
<dbReference type="SMART" id="SM00116">
    <property type="entry name" value="CBS"/>
    <property type="match status" value="2"/>
</dbReference>
<protein>
    <submittedName>
        <fullName evidence="4">Inosine 5'-monophosphate dehydrogenase</fullName>
    </submittedName>
</protein>
<dbReference type="EMBL" id="CSTE01000005">
    <property type="protein sequence ID" value="CQR53200.1"/>
    <property type="molecule type" value="Genomic_DNA"/>
</dbReference>
<evidence type="ECO:0000259" key="3">
    <source>
        <dbReference type="PROSITE" id="PS51371"/>
    </source>
</evidence>
<dbReference type="InterPro" id="IPR051257">
    <property type="entry name" value="Diverse_CBS-Domain"/>
</dbReference>
<accession>A0A0D6JVX1</accession>
<proteinExistence type="predicted"/>
<dbReference type="InterPro" id="IPR046342">
    <property type="entry name" value="CBS_dom_sf"/>
</dbReference>
<evidence type="ECO:0000313" key="5">
    <source>
        <dbReference type="Proteomes" id="UP000198902"/>
    </source>
</evidence>
<dbReference type="InterPro" id="IPR000644">
    <property type="entry name" value="CBS_dom"/>
</dbReference>
<dbReference type="PANTHER" id="PTHR43080:SF2">
    <property type="entry name" value="CBS DOMAIN-CONTAINING PROTEIN"/>
    <property type="match status" value="1"/>
</dbReference>
<dbReference type="Pfam" id="PF00571">
    <property type="entry name" value="CBS"/>
    <property type="match status" value="2"/>
</dbReference>
<name>A0A0D6JVX1_9EURY</name>
<feature type="domain" description="CBS" evidence="3">
    <location>
        <begin position="10"/>
        <end position="66"/>
    </location>
</feature>
<keyword evidence="1 2" id="KW-0129">CBS domain</keyword>
<evidence type="ECO:0000313" key="4">
    <source>
        <dbReference type="EMBL" id="CQR53200.1"/>
    </source>
</evidence>
<dbReference type="PANTHER" id="PTHR43080">
    <property type="entry name" value="CBS DOMAIN-CONTAINING PROTEIN CBSX3, MITOCHONDRIAL"/>
    <property type="match status" value="1"/>
</dbReference>
<dbReference type="CDD" id="cd09836">
    <property type="entry name" value="CBS_pair_arch"/>
    <property type="match status" value="1"/>
</dbReference>
<feature type="domain" description="CBS" evidence="3">
    <location>
        <begin position="75"/>
        <end position="131"/>
    </location>
</feature>
<keyword evidence="5" id="KW-1185">Reference proteome</keyword>
<evidence type="ECO:0000256" key="1">
    <source>
        <dbReference type="ARBA" id="ARBA00023122"/>
    </source>
</evidence>
<dbReference type="RefSeq" id="WP_042661993.1">
    <property type="nucleotide sequence ID" value="NZ_CABLRR010000005.1"/>
</dbReference>
<gene>
    <name evidence="4" type="ORF">BN996_03513</name>
</gene>
<dbReference type="AlphaFoldDB" id="A0A0D6JVX1"/>
<dbReference type="SUPFAM" id="SSF54631">
    <property type="entry name" value="CBS-domain pair"/>
    <property type="match status" value="1"/>
</dbReference>